<dbReference type="AlphaFoldDB" id="A0A5R8QGE8"/>
<dbReference type="InterPro" id="IPR002725">
    <property type="entry name" value="YgjP-like_metallopeptidase"/>
</dbReference>
<reference evidence="2 3" key="1">
    <citation type="submission" date="2019-05" db="EMBL/GenBank/DDBJ databases">
        <title>Culicoidintestinum kansasii gen. nov., sp. nov. from the gastrointestinal tract of the biting midge, Culicoides sonorensis.</title>
        <authorList>
            <person name="Neupane S."/>
            <person name="Ghosh A."/>
            <person name="Gunther S."/>
            <person name="Martin K."/>
            <person name="Zurek L."/>
        </authorList>
    </citation>
    <scope>NUCLEOTIDE SEQUENCE [LARGE SCALE GENOMIC DNA]</scope>
    <source>
        <strain evidence="2 3">CS-1</strain>
    </source>
</reference>
<protein>
    <submittedName>
        <fullName evidence="2">M48 family metallopeptidase</fullName>
    </submittedName>
</protein>
<evidence type="ECO:0000259" key="1">
    <source>
        <dbReference type="Pfam" id="PF01863"/>
    </source>
</evidence>
<dbReference type="OrthoDB" id="581382at2"/>
<evidence type="ECO:0000313" key="2">
    <source>
        <dbReference type="EMBL" id="TLG77085.1"/>
    </source>
</evidence>
<evidence type="ECO:0000313" key="3">
    <source>
        <dbReference type="Proteomes" id="UP000306912"/>
    </source>
</evidence>
<proteinExistence type="predicted"/>
<accession>A0A5R8QGE8</accession>
<dbReference type="Pfam" id="PF01863">
    <property type="entry name" value="YgjP-like"/>
    <property type="match status" value="1"/>
</dbReference>
<dbReference type="InterPro" id="IPR053136">
    <property type="entry name" value="UTP_pyrophosphatase-like"/>
</dbReference>
<dbReference type="RefSeq" id="WP_138189697.1">
    <property type="nucleotide sequence ID" value="NZ_VBWP01000001.1"/>
</dbReference>
<dbReference type="PANTHER" id="PTHR30399:SF1">
    <property type="entry name" value="UTP PYROPHOSPHATASE"/>
    <property type="match status" value="1"/>
</dbReference>
<dbReference type="EMBL" id="VBWP01000001">
    <property type="protein sequence ID" value="TLG77085.1"/>
    <property type="molecule type" value="Genomic_DNA"/>
</dbReference>
<name>A0A5R8QGE8_9FIRM</name>
<feature type="domain" description="YgjP-like metallopeptidase" evidence="1">
    <location>
        <begin position="12"/>
        <end position="217"/>
    </location>
</feature>
<comment type="caution">
    <text evidence="2">The sequence shown here is derived from an EMBL/GenBank/DDBJ whole genome shotgun (WGS) entry which is preliminary data.</text>
</comment>
<organism evidence="2 3">
    <name type="scientific">Culicoidibacter larvae</name>
    <dbReference type="NCBI Taxonomy" id="2579976"/>
    <lineage>
        <taxon>Bacteria</taxon>
        <taxon>Bacillati</taxon>
        <taxon>Bacillota</taxon>
        <taxon>Culicoidibacteria</taxon>
        <taxon>Culicoidibacterales</taxon>
        <taxon>Culicoidibacteraceae</taxon>
        <taxon>Culicoidibacter</taxon>
    </lineage>
</organism>
<dbReference type="PANTHER" id="PTHR30399">
    <property type="entry name" value="UNCHARACTERIZED PROTEIN YGJP"/>
    <property type="match status" value="1"/>
</dbReference>
<keyword evidence="3" id="KW-1185">Reference proteome</keyword>
<dbReference type="CDD" id="cd07344">
    <property type="entry name" value="M48_yhfN_like"/>
    <property type="match status" value="1"/>
</dbReference>
<dbReference type="Proteomes" id="UP000306912">
    <property type="component" value="Unassembled WGS sequence"/>
</dbReference>
<gene>
    <name evidence="2" type="ORF">FEZ08_00270</name>
</gene>
<dbReference type="Gene3D" id="3.30.2010.10">
    <property type="entry name" value="Metalloproteases ('zincins'), catalytic domain"/>
    <property type="match status" value="1"/>
</dbReference>
<dbReference type="InParanoid" id="A0A5R8QGE8"/>
<sequence length="228" mass="27351">MVDYQLERKAVRQLTIRVDEHGVHVKAPLFMSMKRIEDFINQKEAWIVKKQALFGAMKRLVISDGAPLEYMGQIYTIQIHYLERGRTKVVLDGDVAHIWSVERERDKLRLQVIAWYRKEARRVFTERLQICHQKLAALNIPNPELHIRLMKTRFGVCNPGRAKVTLNLALILHRQILLDYVIVHELLHFIYADHSKNYYDLFSQWMPNWKMYRKELQDSHYQYKSYLE</sequence>